<evidence type="ECO:0000313" key="1">
    <source>
        <dbReference type="EMBL" id="KYF84265.1"/>
    </source>
</evidence>
<proteinExistence type="predicted"/>
<evidence type="ECO:0000313" key="2">
    <source>
        <dbReference type="Proteomes" id="UP000075635"/>
    </source>
</evidence>
<reference evidence="1 2" key="1">
    <citation type="submission" date="2014-02" db="EMBL/GenBank/DDBJ databases">
        <title>The small core and large imbalanced accessory genome model reveals a collaborative survival strategy of Sorangium cellulosum strains in nature.</title>
        <authorList>
            <person name="Han K."/>
            <person name="Peng R."/>
            <person name="Blom J."/>
            <person name="Li Y.-Z."/>
        </authorList>
    </citation>
    <scope>NUCLEOTIDE SEQUENCE [LARGE SCALE GENOMIC DNA]</scope>
    <source>
        <strain evidence="1 2">So0011-07</strain>
    </source>
</reference>
<dbReference type="AlphaFoldDB" id="A0A150RVK2"/>
<dbReference type="Proteomes" id="UP000075635">
    <property type="component" value="Unassembled WGS sequence"/>
</dbReference>
<comment type="caution">
    <text evidence="1">The sequence shown here is derived from an EMBL/GenBank/DDBJ whole genome shotgun (WGS) entry which is preliminary data.</text>
</comment>
<name>A0A150RVK2_SORCE</name>
<gene>
    <name evidence="1" type="ORF">BE17_39355</name>
</gene>
<protein>
    <recommendedName>
        <fullName evidence="3">MIP18 family-like domain-containing protein</fullName>
    </recommendedName>
</protein>
<accession>A0A150RVK2</accession>
<sequence>MESASSQEAVKAAIEDVHRTLPTLTTSPHVSELQVELAVDSNGRDAVFITVILDDDPSGEPYPWARLRPIHDLIWKGFTERALDRWPYIEFRLKSESEGDVDEPDATVE</sequence>
<evidence type="ECO:0008006" key="3">
    <source>
        <dbReference type="Google" id="ProtNLM"/>
    </source>
</evidence>
<dbReference type="EMBL" id="JEMB01001959">
    <property type="protein sequence ID" value="KYF84265.1"/>
    <property type="molecule type" value="Genomic_DNA"/>
</dbReference>
<organism evidence="1 2">
    <name type="scientific">Sorangium cellulosum</name>
    <name type="common">Polyangium cellulosum</name>
    <dbReference type="NCBI Taxonomy" id="56"/>
    <lineage>
        <taxon>Bacteria</taxon>
        <taxon>Pseudomonadati</taxon>
        <taxon>Myxococcota</taxon>
        <taxon>Polyangia</taxon>
        <taxon>Polyangiales</taxon>
        <taxon>Polyangiaceae</taxon>
        <taxon>Sorangium</taxon>
    </lineage>
</organism>